<name>A0A840L255_9BURK</name>
<dbReference type="EC" id="2.7.7.65" evidence="1"/>
<dbReference type="InterPro" id="IPR000160">
    <property type="entry name" value="GGDEF_dom"/>
</dbReference>
<evidence type="ECO:0000313" key="5">
    <source>
        <dbReference type="EMBL" id="MBB4842554.1"/>
    </source>
</evidence>
<dbReference type="AlphaFoldDB" id="A0A840L255"/>
<dbReference type="Gene3D" id="1.25.40.10">
    <property type="entry name" value="Tetratricopeptide repeat domain"/>
    <property type="match status" value="1"/>
</dbReference>
<dbReference type="SMART" id="SM00267">
    <property type="entry name" value="GGDEF"/>
    <property type="match status" value="1"/>
</dbReference>
<dbReference type="EMBL" id="JACHLP010000002">
    <property type="protein sequence ID" value="MBB4842554.1"/>
    <property type="molecule type" value="Genomic_DNA"/>
</dbReference>
<evidence type="ECO:0000259" key="4">
    <source>
        <dbReference type="PROSITE" id="PS50887"/>
    </source>
</evidence>
<reference evidence="5 6" key="1">
    <citation type="submission" date="2020-08" db="EMBL/GenBank/DDBJ databases">
        <title>Functional genomics of gut bacteria from endangered species of beetles.</title>
        <authorList>
            <person name="Carlos-Shanley C."/>
        </authorList>
    </citation>
    <scope>NUCLEOTIDE SEQUENCE [LARGE SCALE GENOMIC DNA]</scope>
    <source>
        <strain evidence="5 6">S00239</strain>
    </source>
</reference>
<dbReference type="InterPro" id="IPR011990">
    <property type="entry name" value="TPR-like_helical_dom_sf"/>
</dbReference>
<dbReference type="GO" id="GO:0052621">
    <property type="term" value="F:diguanylate cyclase activity"/>
    <property type="evidence" value="ECO:0007669"/>
    <property type="project" value="UniProtKB-EC"/>
</dbReference>
<dbReference type="SUPFAM" id="SSF48452">
    <property type="entry name" value="TPR-like"/>
    <property type="match status" value="2"/>
</dbReference>
<organism evidence="5 6">
    <name type="scientific">Roseateles oligotrophus</name>
    <dbReference type="NCBI Taxonomy" id="1769250"/>
    <lineage>
        <taxon>Bacteria</taxon>
        <taxon>Pseudomonadati</taxon>
        <taxon>Pseudomonadota</taxon>
        <taxon>Betaproteobacteria</taxon>
        <taxon>Burkholderiales</taxon>
        <taxon>Sphaerotilaceae</taxon>
        <taxon>Roseateles</taxon>
    </lineage>
</organism>
<dbReference type="InterPro" id="IPR043128">
    <property type="entry name" value="Rev_trsase/Diguanyl_cyclase"/>
</dbReference>
<dbReference type="GO" id="GO:1902201">
    <property type="term" value="P:negative regulation of bacterial-type flagellum-dependent cell motility"/>
    <property type="evidence" value="ECO:0007669"/>
    <property type="project" value="TreeGrafter"/>
</dbReference>
<dbReference type="PANTHER" id="PTHR45138:SF9">
    <property type="entry name" value="DIGUANYLATE CYCLASE DGCM-RELATED"/>
    <property type="match status" value="1"/>
</dbReference>
<dbReference type="NCBIfam" id="TIGR00254">
    <property type="entry name" value="GGDEF"/>
    <property type="match status" value="1"/>
</dbReference>
<dbReference type="GO" id="GO:0005886">
    <property type="term" value="C:plasma membrane"/>
    <property type="evidence" value="ECO:0007669"/>
    <property type="project" value="TreeGrafter"/>
</dbReference>
<dbReference type="PANTHER" id="PTHR45138">
    <property type="entry name" value="REGULATORY COMPONENTS OF SENSORY TRANSDUCTION SYSTEM"/>
    <property type="match status" value="1"/>
</dbReference>
<feature type="signal peptide" evidence="3">
    <location>
        <begin position="1"/>
        <end position="24"/>
    </location>
</feature>
<keyword evidence="6" id="KW-1185">Reference proteome</keyword>
<evidence type="ECO:0000256" key="2">
    <source>
        <dbReference type="ARBA" id="ARBA00034247"/>
    </source>
</evidence>
<feature type="domain" description="GGDEF" evidence="4">
    <location>
        <begin position="521"/>
        <end position="658"/>
    </location>
</feature>
<comment type="caution">
    <text evidence="5">The sequence shown here is derived from an EMBL/GenBank/DDBJ whole genome shotgun (WGS) entry which is preliminary data.</text>
</comment>
<dbReference type="InterPro" id="IPR050469">
    <property type="entry name" value="Diguanylate_Cyclase"/>
</dbReference>
<dbReference type="FunFam" id="3.30.70.270:FF:000001">
    <property type="entry name" value="Diguanylate cyclase domain protein"/>
    <property type="match status" value="1"/>
</dbReference>
<evidence type="ECO:0000256" key="1">
    <source>
        <dbReference type="ARBA" id="ARBA00012528"/>
    </source>
</evidence>
<comment type="catalytic activity">
    <reaction evidence="2">
        <text>2 GTP = 3',3'-c-di-GMP + 2 diphosphate</text>
        <dbReference type="Rhea" id="RHEA:24898"/>
        <dbReference type="ChEBI" id="CHEBI:33019"/>
        <dbReference type="ChEBI" id="CHEBI:37565"/>
        <dbReference type="ChEBI" id="CHEBI:58805"/>
        <dbReference type="EC" id="2.7.7.65"/>
    </reaction>
</comment>
<feature type="chain" id="PRO_5032920973" description="diguanylate cyclase" evidence="3">
    <location>
        <begin position="25"/>
        <end position="697"/>
    </location>
</feature>
<dbReference type="InterPro" id="IPR029787">
    <property type="entry name" value="Nucleotide_cyclase"/>
</dbReference>
<proteinExistence type="predicted"/>
<evidence type="ECO:0000313" key="6">
    <source>
        <dbReference type="Proteomes" id="UP000562027"/>
    </source>
</evidence>
<accession>A0A840L255</accession>
<dbReference type="SUPFAM" id="SSF55073">
    <property type="entry name" value="Nucleotide cyclase"/>
    <property type="match status" value="1"/>
</dbReference>
<dbReference type="Proteomes" id="UP000562027">
    <property type="component" value="Unassembled WGS sequence"/>
</dbReference>
<gene>
    <name evidence="5" type="ORF">HNP55_001069</name>
</gene>
<dbReference type="PROSITE" id="PS50887">
    <property type="entry name" value="GGDEF"/>
    <property type="match status" value="1"/>
</dbReference>
<dbReference type="CDD" id="cd01949">
    <property type="entry name" value="GGDEF"/>
    <property type="match status" value="1"/>
</dbReference>
<dbReference type="GO" id="GO:0043709">
    <property type="term" value="P:cell adhesion involved in single-species biofilm formation"/>
    <property type="evidence" value="ECO:0007669"/>
    <property type="project" value="TreeGrafter"/>
</dbReference>
<dbReference type="Gene3D" id="3.30.70.270">
    <property type="match status" value="1"/>
</dbReference>
<keyword evidence="3" id="KW-0732">Signal</keyword>
<evidence type="ECO:0000256" key="3">
    <source>
        <dbReference type="SAM" id="SignalP"/>
    </source>
</evidence>
<protein>
    <recommendedName>
        <fullName evidence="1">diguanylate cyclase</fullName>
        <ecNumber evidence="1">2.7.7.65</ecNumber>
    </recommendedName>
</protein>
<dbReference type="Pfam" id="PF00990">
    <property type="entry name" value="GGDEF"/>
    <property type="match status" value="1"/>
</dbReference>
<sequence length="697" mass="76554">MAAPGRVRTLARALLLLGLLGPIAACKPGSPPPASHTASAPQLAELPPDQLEDAAFVQAFEAIERVGLSQGSASEKALRELQLRTAVGSLERLEVLTLRGAYAARAHDDVLVEQILLSLQAWPEGRWASLAQLSYGYVKGEMLVMRGERRLGLQSLSALPAFSSSNAPRRLLWRCHNFMQSTQTDLGNFDGSVAAGHEALKLGDQMGHSWRRAFTLANLAYGYVQSQYLEQALQTIEEAHAEALKDPDPLLMYTVSNVRAIVFSERREMDRAEQVSVQTQEFARQTGSEKLLALALSNHSDLLLKRGRYAQAQQLAEEALPLALATKDKVAEAVARYNIGLAKIAQKRVLEGRREVLAVIAEDERQEAAGEAAVGWLELGEYLERAGDLGGAVNAYHQHRRWADQALRADTRKAMLETQASYDDERRAKELVLLGRNNSLKAEQLRARDLQIKLWAAVGACVVLSSVLLGLAYQRILKTNAALARSNEALRHQSERDPLTGLANRRFFQAAIKRQAEDGEFSGTLFLIDIDHFKRINDNFGHAAGDSVLVEVAKRLRATLREVDLVVRWGGEEFLILVAAHAPGEAKALAQRLLDQIASQPVLHGRETIRVTASIGFACLPIQPHGLLPSWERAIDLVDTAMYLAKAHGRNRAYGVESIEARDEPQLQQLAAQMESSWQGGQISLQTLQGPVLETAA</sequence>